<organism evidence="9 10">
    <name type="scientific">Aliidongia dinghuensis</name>
    <dbReference type="NCBI Taxonomy" id="1867774"/>
    <lineage>
        <taxon>Bacteria</taxon>
        <taxon>Pseudomonadati</taxon>
        <taxon>Pseudomonadota</taxon>
        <taxon>Alphaproteobacteria</taxon>
        <taxon>Rhodospirillales</taxon>
        <taxon>Dongiaceae</taxon>
        <taxon>Aliidongia</taxon>
    </lineage>
</organism>
<name>A0A8J3E6V7_9PROT</name>
<feature type="transmembrane region" description="Helical" evidence="7">
    <location>
        <begin position="153"/>
        <end position="172"/>
    </location>
</feature>
<keyword evidence="3 7" id="KW-0812">Transmembrane</keyword>
<dbReference type="InterPro" id="IPR000326">
    <property type="entry name" value="PAP2/HPO"/>
</dbReference>
<dbReference type="SUPFAM" id="SSF48317">
    <property type="entry name" value="Acid phosphatase/Vanadium-dependent haloperoxidase"/>
    <property type="match status" value="2"/>
</dbReference>
<reference evidence="9" key="2">
    <citation type="submission" date="2020-09" db="EMBL/GenBank/DDBJ databases">
        <authorList>
            <person name="Sun Q."/>
            <person name="Zhou Y."/>
        </authorList>
    </citation>
    <scope>NUCLEOTIDE SEQUENCE</scope>
    <source>
        <strain evidence="9">CGMCC 1.15725</strain>
    </source>
</reference>
<dbReference type="Pfam" id="PF01569">
    <property type="entry name" value="PAP2"/>
    <property type="match status" value="2"/>
</dbReference>
<feature type="domain" description="Phosphatidic acid phosphatase type 2/haloperoxidase" evidence="8">
    <location>
        <begin position="348"/>
        <end position="459"/>
    </location>
</feature>
<comment type="subcellular location">
    <subcellularLocation>
        <location evidence="1">Cell membrane</location>
        <topology evidence="1">Multi-pass membrane protein</topology>
    </subcellularLocation>
</comment>
<dbReference type="Proteomes" id="UP000646365">
    <property type="component" value="Unassembled WGS sequence"/>
</dbReference>
<evidence type="ECO:0000256" key="4">
    <source>
        <dbReference type="ARBA" id="ARBA00022801"/>
    </source>
</evidence>
<evidence type="ECO:0000256" key="6">
    <source>
        <dbReference type="ARBA" id="ARBA00023136"/>
    </source>
</evidence>
<protein>
    <recommendedName>
        <fullName evidence="8">Phosphatidic acid phosphatase type 2/haloperoxidase domain-containing protein</fullName>
    </recommendedName>
</protein>
<keyword evidence="4" id="KW-0378">Hydrolase</keyword>
<feature type="domain" description="Phosphatidic acid phosphatase type 2/haloperoxidase" evidence="8">
    <location>
        <begin position="99"/>
        <end position="221"/>
    </location>
</feature>
<evidence type="ECO:0000259" key="8">
    <source>
        <dbReference type="SMART" id="SM00014"/>
    </source>
</evidence>
<evidence type="ECO:0000256" key="3">
    <source>
        <dbReference type="ARBA" id="ARBA00022692"/>
    </source>
</evidence>
<gene>
    <name evidence="9" type="ORF">GCM10011611_59540</name>
</gene>
<feature type="transmembrane region" description="Helical" evidence="7">
    <location>
        <begin position="394"/>
        <end position="415"/>
    </location>
</feature>
<dbReference type="SMART" id="SM00014">
    <property type="entry name" value="acidPPc"/>
    <property type="match status" value="2"/>
</dbReference>
<proteinExistence type="predicted"/>
<dbReference type="Gene3D" id="1.20.144.10">
    <property type="entry name" value="Phosphatidic acid phosphatase type 2/haloperoxidase"/>
    <property type="match status" value="2"/>
</dbReference>
<evidence type="ECO:0000256" key="1">
    <source>
        <dbReference type="ARBA" id="ARBA00004651"/>
    </source>
</evidence>
<feature type="transmembrane region" description="Helical" evidence="7">
    <location>
        <begin position="264"/>
        <end position="282"/>
    </location>
</feature>
<keyword evidence="10" id="KW-1185">Reference proteome</keyword>
<dbReference type="CDD" id="cd03396">
    <property type="entry name" value="PAP2_like_6"/>
    <property type="match status" value="1"/>
</dbReference>
<feature type="transmembrane region" description="Helical" evidence="7">
    <location>
        <begin position="310"/>
        <end position="328"/>
    </location>
</feature>
<dbReference type="GO" id="GO:0016787">
    <property type="term" value="F:hydrolase activity"/>
    <property type="evidence" value="ECO:0007669"/>
    <property type="project" value="UniProtKB-KW"/>
</dbReference>
<feature type="transmembrane region" description="Helical" evidence="7">
    <location>
        <begin position="202"/>
        <end position="220"/>
    </location>
</feature>
<dbReference type="AlphaFoldDB" id="A0A8J3E6V7"/>
<evidence type="ECO:0000256" key="5">
    <source>
        <dbReference type="ARBA" id="ARBA00022989"/>
    </source>
</evidence>
<keyword evidence="2" id="KW-1003">Cell membrane</keyword>
<dbReference type="GO" id="GO:0005886">
    <property type="term" value="C:plasma membrane"/>
    <property type="evidence" value="ECO:0007669"/>
    <property type="project" value="UniProtKB-SubCell"/>
</dbReference>
<evidence type="ECO:0000313" key="9">
    <source>
        <dbReference type="EMBL" id="GGF45172.1"/>
    </source>
</evidence>
<feature type="transmembrane region" description="Helical" evidence="7">
    <location>
        <begin position="340"/>
        <end position="361"/>
    </location>
</feature>
<keyword evidence="6 7" id="KW-0472">Membrane</keyword>
<comment type="caution">
    <text evidence="9">The sequence shown here is derived from an EMBL/GenBank/DDBJ whole genome shotgun (WGS) entry which is preliminary data.</text>
</comment>
<feature type="transmembrane region" description="Helical" evidence="7">
    <location>
        <begin position="179"/>
        <end position="196"/>
    </location>
</feature>
<sequence length="492" mass="53728">MAGVMQLLLRLPVPLLLLLGALAAGALFMTFPGLDLWTSGLFWRADGGFVLRNWTPFRVVYDAVPVATWALVVGLLLLALLGWILGRAIGPLDRRTIPFLLLTIALGPGLLTNTVLKDHWGRARPSQIVEFGGTKQFTPVLQPSDQCDHNCSFPSGHSAMAFSLVALGFLPAIERRRRWVTGAALGFGVLVSLVRIGQGGHFLSDTIFAGLLVGVVAWGLHRWIVEADGLDRLWTRRLVRRLGGALTRAGDALNNLPPSARRNWLMGSLATAAGIAVSVLWIDRPLAFYFKADDDRLVHWFQWVTKFGLGWGWLVISGVATLGLWGLAHSPRAGARRERLIAWSLVPAFIFLSVLVSGLVADIVKILVGRTRPKLLFADGSFALTGLSFRSDHWSFPSGHVTNVAALAAALTMLWPRHVAAYWLFVALIALSRIATTQHFVSDTIGASFLAVLVTAYIRGVFTRSGLPLTDLKAGVMQVRPALTWRRRLLGL</sequence>
<evidence type="ECO:0000313" key="10">
    <source>
        <dbReference type="Proteomes" id="UP000646365"/>
    </source>
</evidence>
<reference evidence="9" key="1">
    <citation type="journal article" date="2014" name="Int. J. Syst. Evol. Microbiol.">
        <title>Complete genome sequence of Corynebacterium casei LMG S-19264T (=DSM 44701T), isolated from a smear-ripened cheese.</title>
        <authorList>
            <consortium name="US DOE Joint Genome Institute (JGI-PGF)"/>
            <person name="Walter F."/>
            <person name="Albersmeier A."/>
            <person name="Kalinowski J."/>
            <person name="Ruckert C."/>
        </authorList>
    </citation>
    <scope>NUCLEOTIDE SEQUENCE</scope>
    <source>
        <strain evidence="9">CGMCC 1.15725</strain>
    </source>
</reference>
<feature type="transmembrane region" description="Helical" evidence="7">
    <location>
        <begin position="97"/>
        <end position="116"/>
    </location>
</feature>
<dbReference type="PANTHER" id="PTHR14969:SF62">
    <property type="entry name" value="DECAPRENYLPHOSPHORYL-5-PHOSPHORIBOSE PHOSPHATASE RV3807C-RELATED"/>
    <property type="match status" value="1"/>
</dbReference>
<evidence type="ECO:0000256" key="2">
    <source>
        <dbReference type="ARBA" id="ARBA00022475"/>
    </source>
</evidence>
<keyword evidence="5 7" id="KW-1133">Transmembrane helix</keyword>
<feature type="transmembrane region" description="Helical" evidence="7">
    <location>
        <begin position="447"/>
        <end position="467"/>
    </location>
</feature>
<evidence type="ECO:0000256" key="7">
    <source>
        <dbReference type="SAM" id="Phobius"/>
    </source>
</evidence>
<dbReference type="InterPro" id="IPR036938">
    <property type="entry name" value="PAP2/HPO_sf"/>
</dbReference>
<feature type="transmembrane region" description="Helical" evidence="7">
    <location>
        <begin position="66"/>
        <end position="85"/>
    </location>
</feature>
<dbReference type="PANTHER" id="PTHR14969">
    <property type="entry name" value="SPHINGOSINE-1-PHOSPHATE PHOSPHOHYDROLASE"/>
    <property type="match status" value="1"/>
</dbReference>
<accession>A0A8J3E6V7</accession>
<dbReference type="EMBL" id="BMJQ01000022">
    <property type="protein sequence ID" value="GGF45172.1"/>
    <property type="molecule type" value="Genomic_DNA"/>
</dbReference>